<keyword evidence="1" id="KW-1133">Transmembrane helix</keyword>
<sequence>MAIGALSEWSCGIRNALICWNLAIFGLAVMAVESSSFAQLRGGFYVDLNSLYFDSTWEGFDECDEARGEIDGALDEQSKEGELCGTIAFWGGDESEYRAVRLS</sequence>
<reference evidence="2 3" key="1">
    <citation type="submission" date="2016-08" db="EMBL/GenBank/DDBJ databases">
        <title>Draft genome sequence of Candidatus Piscirickettsia litoralis, from seawater.</title>
        <authorList>
            <person name="Wan X."/>
            <person name="Lee A.J."/>
            <person name="Hou S."/>
            <person name="Donachie S.P."/>
        </authorList>
    </citation>
    <scope>NUCLEOTIDE SEQUENCE [LARGE SCALE GENOMIC DNA]</scope>
    <source>
        <strain evidence="2 3">Y2</strain>
    </source>
</reference>
<keyword evidence="3" id="KW-1185">Reference proteome</keyword>
<proteinExistence type="predicted"/>
<protein>
    <submittedName>
        <fullName evidence="2">Uncharacterized protein</fullName>
    </submittedName>
</protein>
<gene>
    <name evidence="2" type="ORF">BGC07_00090</name>
</gene>
<accession>A0ABX2ZYM0</accession>
<keyword evidence="1" id="KW-0472">Membrane</keyword>
<feature type="transmembrane region" description="Helical" evidence="1">
    <location>
        <begin position="12"/>
        <end position="32"/>
    </location>
</feature>
<keyword evidence="1" id="KW-0812">Transmembrane</keyword>
<evidence type="ECO:0000313" key="2">
    <source>
        <dbReference type="EMBL" id="ODN41672.1"/>
    </source>
</evidence>
<dbReference type="EMBL" id="MDTU01000001">
    <property type="protein sequence ID" value="ODN41672.1"/>
    <property type="molecule type" value="Genomic_DNA"/>
</dbReference>
<dbReference type="Proteomes" id="UP000094329">
    <property type="component" value="Unassembled WGS sequence"/>
</dbReference>
<organism evidence="2 3">
    <name type="scientific">Piscirickettsia litoralis</name>
    <dbReference type="NCBI Taxonomy" id="1891921"/>
    <lineage>
        <taxon>Bacteria</taxon>
        <taxon>Pseudomonadati</taxon>
        <taxon>Pseudomonadota</taxon>
        <taxon>Gammaproteobacteria</taxon>
        <taxon>Thiotrichales</taxon>
        <taxon>Piscirickettsiaceae</taxon>
        <taxon>Piscirickettsia</taxon>
    </lineage>
</organism>
<evidence type="ECO:0000313" key="3">
    <source>
        <dbReference type="Proteomes" id="UP000094329"/>
    </source>
</evidence>
<evidence type="ECO:0000256" key="1">
    <source>
        <dbReference type="SAM" id="Phobius"/>
    </source>
</evidence>
<comment type="caution">
    <text evidence="2">The sequence shown here is derived from an EMBL/GenBank/DDBJ whole genome shotgun (WGS) entry which is preliminary data.</text>
</comment>
<name>A0ABX2ZYM0_9GAMM</name>